<dbReference type="AlphaFoldDB" id="A0A2R6QEE3"/>
<dbReference type="Proteomes" id="UP000186601">
    <property type="component" value="Unassembled WGS sequence"/>
</dbReference>
<dbReference type="GO" id="GO:0046983">
    <property type="term" value="F:protein dimerization activity"/>
    <property type="evidence" value="ECO:0007669"/>
    <property type="project" value="InterPro"/>
</dbReference>
<dbReference type="Pfam" id="PF05699">
    <property type="entry name" value="Dimer_Tnp_hAT"/>
    <property type="match status" value="1"/>
</dbReference>
<evidence type="ECO:0000313" key="3">
    <source>
        <dbReference type="EMBL" id="PSS06512.1"/>
    </source>
</evidence>
<feature type="region of interest" description="Disordered" evidence="1">
    <location>
        <begin position="33"/>
        <end position="55"/>
    </location>
</feature>
<dbReference type="InterPro" id="IPR012337">
    <property type="entry name" value="RNaseH-like_sf"/>
</dbReference>
<accession>A0A2R6QEE3</accession>
<evidence type="ECO:0000256" key="1">
    <source>
        <dbReference type="SAM" id="MobiDB-lite"/>
    </source>
</evidence>
<protein>
    <recommendedName>
        <fullName evidence="2">HAT C-terminal dimerisation domain-containing protein</fullName>
    </recommendedName>
</protein>
<dbReference type="InterPro" id="IPR008906">
    <property type="entry name" value="HATC_C_dom"/>
</dbReference>
<dbReference type="OrthoDB" id="3270175at2759"/>
<keyword evidence="4" id="KW-1185">Reference proteome</keyword>
<dbReference type="PANTHER" id="PTHR23272">
    <property type="entry name" value="BED FINGER-RELATED"/>
    <property type="match status" value="1"/>
</dbReference>
<organism evidence="3 4">
    <name type="scientific">Hermanssonia centrifuga</name>
    <dbReference type="NCBI Taxonomy" id="98765"/>
    <lineage>
        <taxon>Eukaryota</taxon>
        <taxon>Fungi</taxon>
        <taxon>Dikarya</taxon>
        <taxon>Basidiomycota</taxon>
        <taxon>Agaricomycotina</taxon>
        <taxon>Agaricomycetes</taxon>
        <taxon>Polyporales</taxon>
        <taxon>Meruliaceae</taxon>
        <taxon>Hermanssonia</taxon>
    </lineage>
</organism>
<comment type="caution">
    <text evidence="3">The sequence shown here is derived from an EMBL/GenBank/DDBJ whole genome shotgun (WGS) entry which is preliminary data.</text>
</comment>
<evidence type="ECO:0000313" key="4">
    <source>
        <dbReference type="Proteomes" id="UP000186601"/>
    </source>
</evidence>
<sequence>MENSTSQESCALNPDGQLKDAFEITFYNSETDETPLAPVDEQAEQPVPKPRKVTKKPTVLPAQVVGRARCVQKPSFKAANVDVNASDIKRFFSRGSNSAEKNHHATQYPVLASLACDYLAIQGSSVPSERAFSGGGRSGTAARNRLSAKTFEALQVLKDGFRTGLISASQQAQLSAQEFWNDEWVQAAFCA</sequence>
<evidence type="ECO:0000259" key="2">
    <source>
        <dbReference type="Pfam" id="PF05699"/>
    </source>
</evidence>
<gene>
    <name evidence="3" type="ORF">PHLCEN_2v3714</name>
</gene>
<feature type="domain" description="HAT C-terminal dimerisation" evidence="2">
    <location>
        <begin position="104"/>
        <end position="159"/>
    </location>
</feature>
<name>A0A2R6QEE3_9APHY</name>
<dbReference type="EMBL" id="MLYV02000364">
    <property type="protein sequence ID" value="PSS06512.1"/>
    <property type="molecule type" value="Genomic_DNA"/>
</dbReference>
<reference evidence="3 4" key="1">
    <citation type="submission" date="2018-02" db="EMBL/GenBank/DDBJ databases">
        <title>Genome sequence of the basidiomycete white-rot fungus Phlebia centrifuga.</title>
        <authorList>
            <person name="Granchi Z."/>
            <person name="Peng M."/>
            <person name="de Vries R.P."/>
            <person name="Hilden K."/>
            <person name="Makela M.R."/>
            <person name="Grigoriev I."/>
            <person name="Riley R."/>
        </authorList>
    </citation>
    <scope>NUCLEOTIDE SEQUENCE [LARGE SCALE GENOMIC DNA]</scope>
    <source>
        <strain evidence="3 4">FBCC195</strain>
    </source>
</reference>
<dbReference type="PANTHER" id="PTHR23272:SF161">
    <property type="entry name" value="ZINC FINGER BED DOMAIN-CONTAINING PROTEIN RICESLEEPER 1-LIKE"/>
    <property type="match status" value="1"/>
</dbReference>
<dbReference type="SUPFAM" id="SSF53098">
    <property type="entry name" value="Ribonuclease H-like"/>
    <property type="match status" value="1"/>
</dbReference>
<proteinExistence type="predicted"/>